<accession>A0A9N9JAC4</accession>
<dbReference type="Gene3D" id="3.80.10.10">
    <property type="entry name" value="Ribonuclease Inhibitor"/>
    <property type="match status" value="1"/>
</dbReference>
<dbReference type="Proteomes" id="UP000789405">
    <property type="component" value="Unassembled WGS sequence"/>
</dbReference>
<reference evidence="1" key="1">
    <citation type="submission" date="2021-06" db="EMBL/GenBank/DDBJ databases">
        <authorList>
            <person name="Kallberg Y."/>
            <person name="Tangrot J."/>
            <person name="Rosling A."/>
        </authorList>
    </citation>
    <scope>NUCLEOTIDE SEQUENCE</scope>
    <source>
        <strain evidence="1">MA453B</strain>
    </source>
</reference>
<proteinExistence type="predicted"/>
<gene>
    <name evidence="1" type="ORF">DERYTH_LOCUS18545</name>
</gene>
<dbReference type="AlphaFoldDB" id="A0A9N9JAC4"/>
<keyword evidence="2" id="KW-1185">Reference proteome</keyword>
<sequence>YLHVAPLECVPSYWCRHSNNIVNALENALQTNKTLFDLNLSNNFCSMSNLLKALETNRSLTRLNISDRDFFLDEIEAF</sequence>
<dbReference type="InterPro" id="IPR032675">
    <property type="entry name" value="LRR_dom_sf"/>
</dbReference>
<dbReference type="EMBL" id="CAJVPY010018949">
    <property type="protein sequence ID" value="CAG8769428.1"/>
    <property type="molecule type" value="Genomic_DNA"/>
</dbReference>
<feature type="non-terminal residue" evidence="1">
    <location>
        <position position="1"/>
    </location>
</feature>
<dbReference type="OrthoDB" id="120976at2759"/>
<dbReference type="SUPFAM" id="SSF52047">
    <property type="entry name" value="RNI-like"/>
    <property type="match status" value="1"/>
</dbReference>
<evidence type="ECO:0000313" key="2">
    <source>
        <dbReference type="Proteomes" id="UP000789405"/>
    </source>
</evidence>
<organism evidence="1 2">
    <name type="scientific">Dentiscutata erythropus</name>
    <dbReference type="NCBI Taxonomy" id="1348616"/>
    <lineage>
        <taxon>Eukaryota</taxon>
        <taxon>Fungi</taxon>
        <taxon>Fungi incertae sedis</taxon>
        <taxon>Mucoromycota</taxon>
        <taxon>Glomeromycotina</taxon>
        <taxon>Glomeromycetes</taxon>
        <taxon>Diversisporales</taxon>
        <taxon>Gigasporaceae</taxon>
        <taxon>Dentiscutata</taxon>
    </lineage>
</organism>
<name>A0A9N9JAC4_9GLOM</name>
<evidence type="ECO:0000313" key="1">
    <source>
        <dbReference type="EMBL" id="CAG8769428.1"/>
    </source>
</evidence>
<comment type="caution">
    <text evidence="1">The sequence shown here is derived from an EMBL/GenBank/DDBJ whole genome shotgun (WGS) entry which is preliminary data.</text>
</comment>
<protein>
    <submittedName>
        <fullName evidence="1">2930_t:CDS:1</fullName>
    </submittedName>
</protein>